<reference evidence="1 2" key="1">
    <citation type="submission" date="2016-10" db="EMBL/GenBank/DDBJ databases">
        <authorList>
            <person name="de Groot N.N."/>
        </authorList>
    </citation>
    <scope>NUCLEOTIDE SEQUENCE [LARGE SCALE GENOMIC DNA]</scope>
    <source>
        <strain evidence="1 2">CGMCC 1.7727</strain>
    </source>
</reference>
<sequence>MFPFLDRKKNKVSRNEQEVSAADVLGNEIDTDGSNDELVETILSIHPSWNLPEEEKYVFAFHNNEAKALKPNQLSITTVDLEERKHEYQFIVLIRHSVNKAINLGEASIVLLDEEKRTVIKKKFNLSNAGKLPPKSSRPWKFSFTKKELSKLDAEPNDNWSIAFELKRKHQLDLEESWKQSLAQESIEQLEKIVSSAKPLKPGEVNFMGIEAKFLDDNQLSVTILIRNGAERDLNIEKLPIMITDASGEVIAKGGFQFDKLTIKANTSKPWRFIFPSSLILKEKENIDLSKWQAQVIQK</sequence>
<dbReference type="AlphaFoldDB" id="A0A1H9RBL7"/>
<accession>A0A1H9RBL7</accession>
<gene>
    <name evidence="1" type="ORF">SAMN04487944_108103</name>
</gene>
<dbReference type="STRING" id="531814.SAMN04487944_108103"/>
<dbReference type="NCBIfam" id="TIGR04398">
    <property type="entry name" value="SLAP_DUP"/>
    <property type="match status" value="2"/>
</dbReference>
<dbReference type="InterPro" id="IPR030911">
    <property type="entry name" value="Sec_acc_SLAP"/>
</dbReference>
<evidence type="ECO:0000313" key="2">
    <source>
        <dbReference type="Proteomes" id="UP000199687"/>
    </source>
</evidence>
<dbReference type="NCBIfam" id="TIGR04399">
    <property type="entry name" value="acc_Sec_SLAP"/>
    <property type="match status" value="1"/>
</dbReference>
<dbReference type="InterPro" id="IPR030910">
    <property type="entry name" value="SLAP_dom"/>
</dbReference>
<organism evidence="1 2">
    <name type="scientific">Gracilibacillus ureilyticus</name>
    <dbReference type="NCBI Taxonomy" id="531814"/>
    <lineage>
        <taxon>Bacteria</taxon>
        <taxon>Bacillati</taxon>
        <taxon>Bacillota</taxon>
        <taxon>Bacilli</taxon>
        <taxon>Bacillales</taxon>
        <taxon>Bacillaceae</taxon>
        <taxon>Gracilibacillus</taxon>
    </lineage>
</organism>
<proteinExistence type="predicted"/>
<dbReference type="RefSeq" id="WP_089740647.1">
    <property type="nucleotide sequence ID" value="NZ_FOGL01000008.1"/>
</dbReference>
<dbReference type="Proteomes" id="UP000199687">
    <property type="component" value="Unassembled WGS sequence"/>
</dbReference>
<dbReference type="EMBL" id="FOGL01000008">
    <property type="protein sequence ID" value="SER70104.1"/>
    <property type="molecule type" value="Genomic_DNA"/>
</dbReference>
<keyword evidence="2" id="KW-1185">Reference proteome</keyword>
<protein>
    <submittedName>
        <fullName evidence="1">Accessory Sec system S-layer assembly protein</fullName>
    </submittedName>
</protein>
<name>A0A1H9RBL7_9BACI</name>
<dbReference type="OrthoDB" id="1907642at2"/>
<evidence type="ECO:0000313" key="1">
    <source>
        <dbReference type="EMBL" id="SER70104.1"/>
    </source>
</evidence>